<dbReference type="SUPFAM" id="SSF53756">
    <property type="entry name" value="UDP-Glycosyltransferase/glycogen phosphorylase"/>
    <property type="match status" value="1"/>
</dbReference>
<evidence type="ECO:0008006" key="5">
    <source>
        <dbReference type="Google" id="ProtNLM"/>
    </source>
</evidence>
<feature type="domain" description="Glycosyl transferase family 1" evidence="1">
    <location>
        <begin position="195"/>
        <end position="355"/>
    </location>
</feature>
<evidence type="ECO:0000313" key="3">
    <source>
        <dbReference type="EMBL" id="OGE88589.1"/>
    </source>
</evidence>
<dbReference type="Proteomes" id="UP000178377">
    <property type="component" value="Unassembled WGS sequence"/>
</dbReference>
<dbReference type="Pfam" id="PF13439">
    <property type="entry name" value="Glyco_transf_4"/>
    <property type="match status" value="1"/>
</dbReference>
<sequence>MRQILVFSSAYYPAVGGAEIALAEIMRRTSDEYVYTMLTHRMNRNLSPHEFVHGVEVWRLGWGTKFDRLFVFPLLAFWKARKLLRRRHFDLMWAMMVSYASIGAYFCKLMTTSPPLLLTLQEGDPEQHLDRGKLGLLGFWWKRLVHGADYIQAISSYLADRAVSLGARGRVVIVPNGVDVEHFSRPSDVSVAQRYRAFFQITPEQRVVVTASRLVPKNAVDVIIRAIALLPQQYRLLIMGDGPQRPALEILAKNLQIEERISFVGTLTHAELPDALHVGSVFVRPSRSEGLGNAFLESMAAGLPVVATKIGGIADFLTDGHTGLVVSVDDPRDVAQKIERLFNDKKLYQSIQDNGLALVKQHYSWDSIAEQMQRVFTEASLQHPQV</sequence>
<name>A0A1F5PF77_9BACT</name>
<evidence type="ECO:0000313" key="4">
    <source>
        <dbReference type="Proteomes" id="UP000178377"/>
    </source>
</evidence>
<reference evidence="3 4" key="1">
    <citation type="journal article" date="2016" name="Nat. Commun.">
        <title>Thousands of microbial genomes shed light on interconnected biogeochemical processes in an aquifer system.</title>
        <authorList>
            <person name="Anantharaman K."/>
            <person name="Brown C.T."/>
            <person name="Hug L.A."/>
            <person name="Sharon I."/>
            <person name="Castelle C.J."/>
            <person name="Probst A.J."/>
            <person name="Thomas B.C."/>
            <person name="Singh A."/>
            <person name="Wilkins M.J."/>
            <person name="Karaoz U."/>
            <person name="Brodie E.L."/>
            <person name="Williams K.H."/>
            <person name="Hubbard S.S."/>
            <person name="Banfield J.F."/>
        </authorList>
    </citation>
    <scope>NUCLEOTIDE SEQUENCE [LARGE SCALE GENOMIC DNA]</scope>
</reference>
<dbReference type="PANTHER" id="PTHR45947">
    <property type="entry name" value="SULFOQUINOVOSYL TRANSFERASE SQD2"/>
    <property type="match status" value="1"/>
</dbReference>
<dbReference type="InterPro" id="IPR028098">
    <property type="entry name" value="Glyco_trans_4-like_N"/>
</dbReference>
<accession>A0A1F5PF77</accession>
<proteinExistence type="predicted"/>
<dbReference type="GO" id="GO:0016758">
    <property type="term" value="F:hexosyltransferase activity"/>
    <property type="evidence" value="ECO:0007669"/>
    <property type="project" value="TreeGrafter"/>
</dbReference>
<evidence type="ECO:0000259" key="2">
    <source>
        <dbReference type="Pfam" id="PF13439"/>
    </source>
</evidence>
<protein>
    <recommendedName>
        <fullName evidence="5">Glycosyl transferase family 1 domain-containing protein</fullName>
    </recommendedName>
</protein>
<dbReference type="EMBL" id="MFEO01000032">
    <property type="protein sequence ID" value="OGE88589.1"/>
    <property type="molecule type" value="Genomic_DNA"/>
</dbReference>
<comment type="caution">
    <text evidence="3">The sequence shown here is derived from an EMBL/GenBank/DDBJ whole genome shotgun (WGS) entry which is preliminary data.</text>
</comment>
<organism evidence="3 4">
    <name type="scientific">Candidatus Doudnabacteria bacterium RIFCSPHIGHO2_01_FULL_50_11</name>
    <dbReference type="NCBI Taxonomy" id="1817828"/>
    <lineage>
        <taxon>Bacteria</taxon>
        <taxon>Candidatus Doudnaibacteriota</taxon>
    </lineage>
</organism>
<dbReference type="Pfam" id="PF00534">
    <property type="entry name" value="Glycos_transf_1"/>
    <property type="match status" value="1"/>
</dbReference>
<feature type="domain" description="Glycosyltransferase subfamily 4-like N-terminal" evidence="2">
    <location>
        <begin position="15"/>
        <end position="181"/>
    </location>
</feature>
<dbReference type="InterPro" id="IPR001296">
    <property type="entry name" value="Glyco_trans_1"/>
</dbReference>
<dbReference type="STRING" id="1817828.A2722_03155"/>
<evidence type="ECO:0000259" key="1">
    <source>
        <dbReference type="Pfam" id="PF00534"/>
    </source>
</evidence>
<dbReference type="InterPro" id="IPR050194">
    <property type="entry name" value="Glycosyltransferase_grp1"/>
</dbReference>
<dbReference type="Gene3D" id="3.40.50.2000">
    <property type="entry name" value="Glycogen Phosphorylase B"/>
    <property type="match status" value="2"/>
</dbReference>
<gene>
    <name evidence="3" type="ORF">A2722_03155</name>
</gene>
<dbReference type="CDD" id="cd03801">
    <property type="entry name" value="GT4_PimA-like"/>
    <property type="match status" value="1"/>
</dbReference>
<dbReference type="PANTHER" id="PTHR45947:SF3">
    <property type="entry name" value="SULFOQUINOVOSYL TRANSFERASE SQD2"/>
    <property type="match status" value="1"/>
</dbReference>
<dbReference type="AlphaFoldDB" id="A0A1F5PF77"/>